<proteinExistence type="inferred from homology"/>
<feature type="domain" description="Aerobactin siderophore biosynthesis IucA/IucC-like C-terminal" evidence="4">
    <location>
        <begin position="410"/>
        <end position="573"/>
    </location>
</feature>
<dbReference type="Pfam" id="PF04183">
    <property type="entry name" value="IucA_IucC"/>
    <property type="match status" value="1"/>
</dbReference>
<evidence type="ECO:0000313" key="6">
    <source>
        <dbReference type="Proteomes" id="UP000218944"/>
    </source>
</evidence>
<dbReference type="Gene3D" id="1.10.510.40">
    <property type="match status" value="1"/>
</dbReference>
<keyword evidence="6" id="KW-1185">Reference proteome</keyword>
<dbReference type="Pfam" id="PF06276">
    <property type="entry name" value="FhuF"/>
    <property type="match status" value="1"/>
</dbReference>
<sequence length="594" mass="65958">MSLFVPATLTGPAWRAANRELLAKTLAELSFEQLLTPAEVAPGRYRVDLPDGVGYLFEARRGAFESWHVDPASLRRRDADGQEADADDAVRFLREAYAALGIAGDTAGHLVCELTATLVADTGLLTGDSPGVGELADLPYAELEGHQTGHPWLIPNKGRMGFTASDVARYAPESREPLRLPWMAVHRDLATYQAVSGLSQERILAEELDEATRAAFTARLTERGLDPGDYHWLPVHPWQWDRTVVPVFGGEIAEGRVVPLGDGPDRYLPQQSIRTFTNIDTPGRRHVKLPLTIFNTLVWRGLPTARTCAAPALTSWVLGLRDADPFLRDEARVVLLGEVASVAVPHPVLGTMPDAPYQHREMLGVIWRQPLASFLDSGERARTLASLLYTDRTGRAMVTELVTRSGLSPQDWLARLFGALLPPLLHFLYQYGVAFSPHGENAIVVFDEQDVPVRLAVKDFVDDVNVSEVPLPQAAGMPEPVARALRSKSPDMLCQYIQGALLVGHFRYLADLVEQHLGVPQETFWTLVREEILSYQERFPELADRYALFDLLAPDLDRLCLNRHRLLQDGYRDMAKRPSIVFHGRVANPLHRGA</sequence>
<evidence type="ECO:0000313" key="5">
    <source>
        <dbReference type="EMBL" id="PAU45119.1"/>
    </source>
</evidence>
<evidence type="ECO:0000256" key="1">
    <source>
        <dbReference type="ARBA" id="ARBA00004924"/>
    </source>
</evidence>
<dbReference type="PANTHER" id="PTHR34384:SF6">
    <property type="entry name" value="STAPHYLOFERRIN B SYNTHASE"/>
    <property type="match status" value="1"/>
</dbReference>
<name>A0A2A2D126_9ACTN</name>
<dbReference type="GO" id="GO:0019290">
    <property type="term" value="P:siderophore biosynthetic process"/>
    <property type="evidence" value="ECO:0007669"/>
    <property type="project" value="InterPro"/>
</dbReference>
<dbReference type="InterPro" id="IPR022770">
    <property type="entry name" value="IucA/IucC-like_C"/>
</dbReference>
<evidence type="ECO:0000259" key="4">
    <source>
        <dbReference type="Pfam" id="PF06276"/>
    </source>
</evidence>
<comment type="pathway">
    <text evidence="1">Siderophore biosynthesis.</text>
</comment>
<evidence type="ECO:0000259" key="3">
    <source>
        <dbReference type="Pfam" id="PF04183"/>
    </source>
</evidence>
<comment type="caution">
    <text evidence="5">The sequence shown here is derived from an EMBL/GenBank/DDBJ whole genome shotgun (WGS) entry which is preliminary data.</text>
</comment>
<comment type="similarity">
    <text evidence="2">Belongs to the IucA/IucC family.</text>
</comment>
<dbReference type="Gene3D" id="3.30.310.280">
    <property type="match status" value="1"/>
</dbReference>
<dbReference type="RefSeq" id="WP_095584294.1">
    <property type="nucleotide sequence ID" value="NZ_JAJQQS010000014.1"/>
</dbReference>
<accession>A0A2A2D126</accession>
<dbReference type="InterPro" id="IPR007310">
    <property type="entry name" value="Aerobactin_biosyn_IucA/IucC_N"/>
</dbReference>
<feature type="domain" description="Aerobactin siderophore biosynthesis IucA/IucC N-terminal" evidence="3">
    <location>
        <begin position="140"/>
        <end position="388"/>
    </location>
</feature>
<dbReference type="InterPro" id="IPR037455">
    <property type="entry name" value="LucA/IucC-like"/>
</dbReference>
<dbReference type="Proteomes" id="UP000218944">
    <property type="component" value="Unassembled WGS sequence"/>
</dbReference>
<reference evidence="5 6" key="1">
    <citation type="submission" date="2017-08" db="EMBL/GenBank/DDBJ databases">
        <title>Genome sequence of Streptomyces albireticuli NRRL B-1670.</title>
        <authorList>
            <person name="Graham D.E."/>
            <person name="Mahan K.M."/>
            <person name="Klingeman D.M."/>
            <person name="Hettich R.L."/>
            <person name="Parry R.J."/>
            <person name="Spain J.C."/>
        </authorList>
    </citation>
    <scope>NUCLEOTIDE SEQUENCE [LARGE SCALE GENOMIC DNA]</scope>
    <source>
        <strain evidence="5 6">NRRL B-1670</strain>
    </source>
</reference>
<dbReference type="AlphaFoldDB" id="A0A2A2D126"/>
<protein>
    <submittedName>
        <fullName evidence="5">IucA/IucC family protein</fullName>
    </submittedName>
</protein>
<dbReference type="GO" id="GO:0016881">
    <property type="term" value="F:acid-amino acid ligase activity"/>
    <property type="evidence" value="ECO:0007669"/>
    <property type="project" value="UniProtKB-ARBA"/>
</dbReference>
<gene>
    <name evidence="5" type="ORF">CK936_31190</name>
</gene>
<dbReference type="PANTHER" id="PTHR34384">
    <property type="entry name" value="L-2,3-DIAMINOPROPANOATE--CITRATE LIGASE"/>
    <property type="match status" value="1"/>
</dbReference>
<dbReference type="EMBL" id="NSJV01000586">
    <property type="protein sequence ID" value="PAU45119.1"/>
    <property type="molecule type" value="Genomic_DNA"/>
</dbReference>
<dbReference type="Gene3D" id="6.10.250.3370">
    <property type="match status" value="1"/>
</dbReference>
<organism evidence="5 6">
    <name type="scientific">Streptomyces albireticuli</name>
    <dbReference type="NCBI Taxonomy" id="1940"/>
    <lineage>
        <taxon>Bacteria</taxon>
        <taxon>Bacillati</taxon>
        <taxon>Actinomycetota</taxon>
        <taxon>Actinomycetes</taxon>
        <taxon>Kitasatosporales</taxon>
        <taxon>Streptomycetaceae</taxon>
        <taxon>Streptomyces</taxon>
    </lineage>
</organism>
<evidence type="ECO:0000256" key="2">
    <source>
        <dbReference type="ARBA" id="ARBA00007832"/>
    </source>
</evidence>